<evidence type="ECO:0000313" key="12">
    <source>
        <dbReference type="Proteomes" id="UP000184032"/>
    </source>
</evidence>
<dbReference type="InterPro" id="IPR039420">
    <property type="entry name" value="WalR-like"/>
</dbReference>
<sequence>MSLESLFNVALSFYAIIIINIYKKCGDNMNLLLVEDEVHLSEALVELFKQNKYAVDVAFDGISGEEQALTGIYDVIILDIMLPNKNGLEVLQSLREQNISTPILLLTAKSEIEDKIKGLDFGADDYLTKPFVADELLARIRAMTRRKDEFVGDELIFNNTKLCKNTHELSFNGNTVKLGLKEFQILEMLMQNNKQIIPKERFIERIWGFDSDAEYNTVEVYISFLRKKLLAINSDIQIKASRGLGYSLEGLE</sequence>
<dbReference type="CDD" id="cd17625">
    <property type="entry name" value="REC_OmpR_DrrD-like"/>
    <property type="match status" value="1"/>
</dbReference>
<dbReference type="Gene3D" id="3.40.50.2300">
    <property type="match status" value="1"/>
</dbReference>
<reference evidence="11 12" key="1">
    <citation type="submission" date="2016-11" db="EMBL/GenBank/DDBJ databases">
        <authorList>
            <person name="Jaros S."/>
            <person name="Januszkiewicz K."/>
            <person name="Wedrychowicz H."/>
        </authorList>
    </citation>
    <scope>NUCLEOTIDE SEQUENCE [LARGE SCALE GENOMIC DNA]</scope>
    <source>
        <strain evidence="11 12">DSM 21120</strain>
    </source>
</reference>
<dbReference type="InterPro" id="IPR016032">
    <property type="entry name" value="Sig_transdc_resp-reg_C-effctor"/>
</dbReference>
<dbReference type="SUPFAM" id="SSF52172">
    <property type="entry name" value="CheY-like"/>
    <property type="match status" value="1"/>
</dbReference>
<dbReference type="InterPro" id="IPR001867">
    <property type="entry name" value="OmpR/PhoB-type_DNA-bd"/>
</dbReference>
<evidence type="ECO:0000256" key="5">
    <source>
        <dbReference type="ARBA" id="ARBA00023163"/>
    </source>
</evidence>
<protein>
    <submittedName>
        <fullName evidence="11">DNA-binding response regulator, OmpR family, contains REC and winged-helix (WHTH) domain</fullName>
    </submittedName>
</protein>
<evidence type="ECO:0000256" key="6">
    <source>
        <dbReference type="PROSITE-ProRule" id="PRU00169"/>
    </source>
</evidence>
<dbReference type="Pfam" id="PF00486">
    <property type="entry name" value="Trans_reg_C"/>
    <property type="match status" value="1"/>
</dbReference>
<keyword evidence="5" id="KW-0804">Transcription</keyword>
<keyword evidence="3" id="KW-0805">Transcription regulation</keyword>
<dbReference type="GO" id="GO:0000156">
    <property type="term" value="F:phosphorelay response regulator activity"/>
    <property type="evidence" value="ECO:0007669"/>
    <property type="project" value="TreeGrafter"/>
</dbReference>
<keyword evidence="2" id="KW-0902">Two-component regulatory system</keyword>
<dbReference type="PANTHER" id="PTHR48111:SF22">
    <property type="entry name" value="REGULATOR OF RPOS"/>
    <property type="match status" value="1"/>
</dbReference>
<dbReference type="STRING" id="1120995.SAMN02745245_01297"/>
<gene>
    <name evidence="11" type="ORF">SAMN02745245_01297</name>
</gene>
<dbReference type="GO" id="GO:0005829">
    <property type="term" value="C:cytosol"/>
    <property type="evidence" value="ECO:0007669"/>
    <property type="project" value="TreeGrafter"/>
</dbReference>
<proteinExistence type="predicted"/>
<name>A0A1M5SVF3_9FIRM</name>
<dbReference type="InterPro" id="IPR011006">
    <property type="entry name" value="CheY-like_superfamily"/>
</dbReference>
<evidence type="ECO:0000256" key="3">
    <source>
        <dbReference type="ARBA" id="ARBA00023015"/>
    </source>
</evidence>
<evidence type="ECO:0000256" key="4">
    <source>
        <dbReference type="ARBA" id="ARBA00023125"/>
    </source>
</evidence>
<feature type="domain" description="Response regulatory" evidence="9">
    <location>
        <begin position="30"/>
        <end position="144"/>
    </location>
</feature>
<organism evidence="11 12">
    <name type="scientific">Anaerosphaera aminiphila DSM 21120</name>
    <dbReference type="NCBI Taxonomy" id="1120995"/>
    <lineage>
        <taxon>Bacteria</taxon>
        <taxon>Bacillati</taxon>
        <taxon>Bacillota</taxon>
        <taxon>Tissierellia</taxon>
        <taxon>Tissierellales</taxon>
        <taxon>Peptoniphilaceae</taxon>
        <taxon>Anaerosphaera</taxon>
    </lineage>
</organism>
<dbReference type="Gene3D" id="6.10.250.690">
    <property type="match status" value="1"/>
</dbReference>
<dbReference type="EMBL" id="FQXI01000008">
    <property type="protein sequence ID" value="SHH41983.1"/>
    <property type="molecule type" value="Genomic_DNA"/>
</dbReference>
<dbReference type="Gene3D" id="1.10.10.10">
    <property type="entry name" value="Winged helix-like DNA-binding domain superfamily/Winged helix DNA-binding domain"/>
    <property type="match status" value="1"/>
</dbReference>
<dbReference type="SMART" id="SM00862">
    <property type="entry name" value="Trans_reg_C"/>
    <property type="match status" value="1"/>
</dbReference>
<evidence type="ECO:0000259" key="10">
    <source>
        <dbReference type="PROSITE" id="PS51755"/>
    </source>
</evidence>
<dbReference type="AlphaFoldDB" id="A0A1M5SVF3"/>
<feature type="transmembrane region" description="Helical" evidence="8">
    <location>
        <begin position="6"/>
        <end position="22"/>
    </location>
</feature>
<feature type="modified residue" description="4-aspartylphosphate" evidence="6">
    <location>
        <position position="79"/>
    </location>
</feature>
<feature type="domain" description="OmpR/PhoB-type" evidence="10">
    <location>
        <begin position="152"/>
        <end position="250"/>
    </location>
</feature>
<dbReference type="Pfam" id="PF00072">
    <property type="entry name" value="Response_reg"/>
    <property type="match status" value="1"/>
</dbReference>
<dbReference type="SMART" id="SM00448">
    <property type="entry name" value="REC"/>
    <property type="match status" value="1"/>
</dbReference>
<keyword evidence="8" id="KW-0812">Transmembrane</keyword>
<accession>A0A1M5SVF3</accession>
<evidence type="ECO:0000256" key="8">
    <source>
        <dbReference type="SAM" id="Phobius"/>
    </source>
</evidence>
<keyword evidence="8" id="KW-0472">Membrane</keyword>
<dbReference type="SUPFAM" id="SSF46894">
    <property type="entry name" value="C-terminal effector domain of the bipartite response regulators"/>
    <property type="match status" value="1"/>
</dbReference>
<evidence type="ECO:0000313" key="11">
    <source>
        <dbReference type="EMBL" id="SHH41983.1"/>
    </source>
</evidence>
<keyword evidence="8" id="KW-1133">Transmembrane helix</keyword>
<dbReference type="CDD" id="cd00383">
    <property type="entry name" value="trans_reg_C"/>
    <property type="match status" value="1"/>
</dbReference>
<dbReference type="Proteomes" id="UP000184032">
    <property type="component" value="Unassembled WGS sequence"/>
</dbReference>
<feature type="DNA-binding region" description="OmpR/PhoB-type" evidence="7">
    <location>
        <begin position="152"/>
        <end position="250"/>
    </location>
</feature>
<dbReference type="GO" id="GO:0006355">
    <property type="term" value="P:regulation of DNA-templated transcription"/>
    <property type="evidence" value="ECO:0007669"/>
    <property type="project" value="InterPro"/>
</dbReference>
<keyword evidence="1 6" id="KW-0597">Phosphoprotein</keyword>
<dbReference type="PROSITE" id="PS51755">
    <property type="entry name" value="OMPR_PHOB"/>
    <property type="match status" value="1"/>
</dbReference>
<dbReference type="GO" id="GO:0000976">
    <property type="term" value="F:transcription cis-regulatory region binding"/>
    <property type="evidence" value="ECO:0007669"/>
    <property type="project" value="TreeGrafter"/>
</dbReference>
<evidence type="ECO:0000256" key="1">
    <source>
        <dbReference type="ARBA" id="ARBA00022553"/>
    </source>
</evidence>
<evidence type="ECO:0000256" key="2">
    <source>
        <dbReference type="ARBA" id="ARBA00023012"/>
    </source>
</evidence>
<keyword evidence="12" id="KW-1185">Reference proteome</keyword>
<evidence type="ECO:0000259" key="9">
    <source>
        <dbReference type="PROSITE" id="PS50110"/>
    </source>
</evidence>
<dbReference type="PANTHER" id="PTHR48111">
    <property type="entry name" value="REGULATOR OF RPOS"/>
    <property type="match status" value="1"/>
</dbReference>
<evidence type="ECO:0000256" key="7">
    <source>
        <dbReference type="PROSITE-ProRule" id="PRU01091"/>
    </source>
</evidence>
<dbReference type="GO" id="GO:0032993">
    <property type="term" value="C:protein-DNA complex"/>
    <property type="evidence" value="ECO:0007669"/>
    <property type="project" value="TreeGrafter"/>
</dbReference>
<dbReference type="InterPro" id="IPR036388">
    <property type="entry name" value="WH-like_DNA-bd_sf"/>
</dbReference>
<keyword evidence="4 7" id="KW-0238">DNA-binding</keyword>
<dbReference type="InterPro" id="IPR001789">
    <property type="entry name" value="Sig_transdc_resp-reg_receiver"/>
</dbReference>
<dbReference type="PROSITE" id="PS50110">
    <property type="entry name" value="RESPONSE_REGULATORY"/>
    <property type="match status" value="1"/>
</dbReference>